<evidence type="ECO:0000256" key="7">
    <source>
        <dbReference type="ARBA" id="ARBA00023163"/>
    </source>
</evidence>
<dbReference type="PANTHER" id="PTHR46267:SF13">
    <property type="entry name" value="(RAPE) HYPOTHETICAL PROTEIN"/>
    <property type="match status" value="1"/>
</dbReference>
<evidence type="ECO:0000256" key="8">
    <source>
        <dbReference type="ARBA" id="ARBA00023242"/>
    </source>
</evidence>
<evidence type="ECO:0000256" key="9">
    <source>
        <dbReference type="ARBA" id="ARBA00032813"/>
    </source>
</evidence>
<dbReference type="InterPro" id="IPR017930">
    <property type="entry name" value="Myb_dom"/>
</dbReference>
<evidence type="ECO:0000313" key="13">
    <source>
        <dbReference type="Proteomes" id="UP000886595"/>
    </source>
</evidence>
<evidence type="ECO:0000259" key="10">
    <source>
        <dbReference type="PROSITE" id="PS50090"/>
    </source>
</evidence>
<dbReference type="SMART" id="SM00717">
    <property type="entry name" value="SANT"/>
    <property type="match status" value="1"/>
</dbReference>
<evidence type="ECO:0000256" key="6">
    <source>
        <dbReference type="ARBA" id="ARBA00023125"/>
    </source>
</evidence>
<keyword evidence="13" id="KW-1185">Reference proteome</keyword>
<dbReference type="CDD" id="cd11660">
    <property type="entry name" value="SANT_TRF"/>
    <property type="match status" value="1"/>
</dbReference>
<dbReference type="InterPro" id="IPR044597">
    <property type="entry name" value="SMH1-6"/>
</dbReference>
<evidence type="ECO:0000256" key="4">
    <source>
        <dbReference type="ARBA" id="ARBA00023015"/>
    </source>
</evidence>
<name>A0A8X7WG00_BRACI</name>
<protein>
    <recommendedName>
        <fullName evidence="9">MYB transcription factor</fullName>
    </recommendedName>
</protein>
<dbReference type="SUPFAM" id="SSF46689">
    <property type="entry name" value="Homeodomain-like"/>
    <property type="match status" value="1"/>
</dbReference>
<dbReference type="GO" id="GO:0005730">
    <property type="term" value="C:nucleolus"/>
    <property type="evidence" value="ECO:0007669"/>
    <property type="project" value="UniProtKB-SubCell"/>
</dbReference>
<evidence type="ECO:0000259" key="11">
    <source>
        <dbReference type="PROSITE" id="PS51294"/>
    </source>
</evidence>
<dbReference type="InterPro" id="IPR001005">
    <property type="entry name" value="SANT/Myb"/>
</dbReference>
<organism evidence="12 13">
    <name type="scientific">Brassica carinata</name>
    <name type="common">Ethiopian mustard</name>
    <name type="synonym">Abyssinian cabbage</name>
    <dbReference type="NCBI Taxonomy" id="52824"/>
    <lineage>
        <taxon>Eukaryota</taxon>
        <taxon>Viridiplantae</taxon>
        <taxon>Streptophyta</taxon>
        <taxon>Embryophyta</taxon>
        <taxon>Tracheophyta</taxon>
        <taxon>Spermatophyta</taxon>
        <taxon>Magnoliopsida</taxon>
        <taxon>eudicotyledons</taxon>
        <taxon>Gunneridae</taxon>
        <taxon>Pentapetalae</taxon>
        <taxon>rosids</taxon>
        <taxon>malvids</taxon>
        <taxon>Brassicales</taxon>
        <taxon>Brassicaceae</taxon>
        <taxon>Brassiceae</taxon>
        <taxon>Brassica</taxon>
    </lineage>
</organism>
<dbReference type="InterPro" id="IPR009057">
    <property type="entry name" value="Homeodomain-like_sf"/>
</dbReference>
<comment type="subcellular location">
    <subcellularLocation>
        <location evidence="1">Chromosome</location>
    </subcellularLocation>
    <subcellularLocation>
        <location evidence="2">Nucleus</location>
        <location evidence="2">Nucleolus</location>
    </subcellularLocation>
</comment>
<gene>
    <name evidence="12" type="ORF">Bca52824_000656</name>
</gene>
<dbReference type="Pfam" id="PF00249">
    <property type="entry name" value="Myb_DNA-binding"/>
    <property type="match status" value="1"/>
</dbReference>
<keyword evidence="7" id="KW-0804">Transcription</keyword>
<dbReference type="GO" id="GO:0005694">
    <property type="term" value="C:chromosome"/>
    <property type="evidence" value="ECO:0007669"/>
    <property type="project" value="UniProtKB-SubCell"/>
</dbReference>
<evidence type="ECO:0000256" key="5">
    <source>
        <dbReference type="ARBA" id="ARBA00023054"/>
    </source>
</evidence>
<dbReference type="PANTHER" id="PTHR46267">
    <property type="entry name" value="SINGLE MYB HISTONE 4"/>
    <property type="match status" value="1"/>
</dbReference>
<proteinExistence type="predicted"/>
<dbReference type="PROSITE" id="PS51294">
    <property type="entry name" value="HTH_MYB"/>
    <property type="match status" value="1"/>
</dbReference>
<feature type="domain" description="HTH myb-type" evidence="11">
    <location>
        <begin position="1"/>
        <end position="61"/>
    </location>
</feature>
<dbReference type="GO" id="GO:0003691">
    <property type="term" value="F:double-stranded telomeric DNA binding"/>
    <property type="evidence" value="ECO:0007669"/>
    <property type="project" value="InterPro"/>
</dbReference>
<dbReference type="Proteomes" id="UP000886595">
    <property type="component" value="Unassembled WGS sequence"/>
</dbReference>
<keyword evidence="6" id="KW-0238">DNA-binding</keyword>
<keyword evidence="3" id="KW-0158">Chromosome</keyword>
<keyword evidence="4" id="KW-0805">Transcription regulation</keyword>
<evidence type="ECO:0000313" key="12">
    <source>
        <dbReference type="EMBL" id="KAG2329476.1"/>
    </source>
</evidence>
<comment type="caution">
    <text evidence="12">The sequence shown here is derived from an EMBL/GenBank/DDBJ whole genome shotgun (WGS) entry which is preliminary data.</text>
</comment>
<feature type="domain" description="Myb-like" evidence="10">
    <location>
        <begin position="5"/>
        <end position="57"/>
    </location>
</feature>
<evidence type="ECO:0000256" key="1">
    <source>
        <dbReference type="ARBA" id="ARBA00004286"/>
    </source>
</evidence>
<dbReference type="Gene3D" id="1.10.246.220">
    <property type="match status" value="1"/>
</dbReference>
<reference evidence="12 13" key="1">
    <citation type="submission" date="2020-02" db="EMBL/GenBank/DDBJ databases">
        <authorList>
            <person name="Ma Q."/>
            <person name="Huang Y."/>
            <person name="Song X."/>
            <person name="Pei D."/>
        </authorList>
    </citation>
    <scope>NUCLEOTIDE SEQUENCE [LARGE SCALE GENOMIC DNA]</scope>
    <source>
        <strain evidence="12">Sxm20200214</strain>
        <tissue evidence="12">Leaf</tissue>
    </source>
</reference>
<dbReference type="FunFam" id="1.10.10.60:FF:000168">
    <property type="entry name" value="Telomere repeat-binding factor 1"/>
    <property type="match status" value="1"/>
</dbReference>
<dbReference type="EMBL" id="JAAMPC010000001">
    <property type="protein sequence ID" value="KAG2329476.1"/>
    <property type="molecule type" value="Genomic_DNA"/>
</dbReference>
<accession>A0A8X7WG00</accession>
<keyword evidence="5" id="KW-0175">Coiled coil</keyword>
<keyword evidence="8" id="KW-0539">Nucleus</keyword>
<sequence length="395" mass="43658">MGGPKQMWTPKEEAALRAGVRRYGTGKWCSILLHPKYGLALKARSNVDLKDKWRNLSATTFGSRKKKAKIAFQNQDEDDDTALAIVAVANDDDGGQQIVPASPANDDDEGLSASVDTFILEAITSWKKLLRPNKKSILQHVEEKNNMQPDMKRLVASRLQHLVNVGAIIKKNNRYTISPTYAAAEAEQSSPQLFLEGNKENGVENHAKSQGTCNEVVSWDNAAIEFCQKFRAFESPPSVVLVTTVNPKRLGGWSLIDVVNQVNAEVVTKRETATIGEIFAYMKQESAKANEDKEAGTHVPVPEALLSTVRRTHHFGVKVSQHNLSEKAVIAITKIRLYRSTDRGTIAYCRWRWCDIGRLEGSRNHGAKELGDGASLETANVLSVGIKGSILQRKE</sequence>
<evidence type="ECO:0000256" key="3">
    <source>
        <dbReference type="ARBA" id="ARBA00022454"/>
    </source>
</evidence>
<dbReference type="PROSITE" id="PS50090">
    <property type="entry name" value="MYB_LIKE"/>
    <property type="match status" value="1"/>
</dbReference>
<dbReference type="AlphaFoldDB" id="A0A8X7WG00"/>
<dbReference type="OrthoDB" id="687381at2759"/>
<evidence type="ECO:0000256" key="2">
    <source>
        <dbReference type="ARBA" id="ARBA00004604"/>
    </source>
</evidence>